<organism evidence="5 6">
    <name type="scientific">Mycolicibacterium hodleri</name>
    <dbReference type="NCBI Taxonomy" id="49897"/>
    <lineage>
        <taxon>Bacteria</taxon>
        <taxon>Bacillati</taxon>
        <taxon>Actinomycetota</taxon>
        <taxon>Actinomycetes</taxon>
        <taxon>Mycobacteriales</taxon>
        <taxon>Mycobacteriaceae</taxon>
        <taxon>Mycolicibacterium</taxon>
    </lineage>
</organism>
<name>A0A544VWM4_9MYCO</name>
<dbReference type="PANTHER" id="PTHR47894:SF4">
    <property type="entry name" value="HTH-TYPE TRANSCRIPTIONAL REGULATOR GADX"/>
    <property type="match status" value="1"/>
</dbReference>
<evidence type="ECO:0000256" key="2">
    <source>
        <dbReference type="ARBA" id="ARBA00023125"/>
    </source>
</evidence>
<dbReference type="Gene3D" id="1.10.10.60">
    <property type="entry name" value="Homeodomain-like"/>
    <property type="match status" value="1"/>
</dbReference>
<dbReference type="InterPro" id="IPR018060">
    <property type="entry name" value="HTH_AraC"/>
</dbReference>
<dbReference type="GO" id="GO:0000976">
    <property type="term" value="F:transcription cis-regulatory region binding"/>
    <property type="evidence" value="ECO:0007669"/>
    <property type="project" value="TreeGrafter"/>
</dbReference>
<keyword evidence="6" id="KW-1185">Reference proteome</keyword>
<sequence length="342" mass="37314">MGSLIRATVLWGYRELVHQLGGDPNQFLSRFSIPRGADAQEGAFISFDAYVHLLAASADELSCPDFGLRLSKWRGLDVLGPIAVVARNARTVLDATDAIARYLYVHSPALRLTRAPWSTEPDVAFVLEATECELPELAQGYEVGMGLAVRIIQTLVGPGAVPASVSFPHAQMGADEAYQEALGCPVRFSQTWCGFELSADLAATAIEGADTATRRIARKYLDSRYLPPTARLSQRVADLAGNLLPTGQCSIDVIAGELAMHPRTLQRRLAEEGTSCQQVIEQERRAHAGRYLAEPDLTLGQVAGLLGYSEQSALNRSCRRWFGMTPRQYRAGLRTQRLRSGA</sequence>
<dbReference type="SMART" id="SM00342">
    <property type="entry name" value="HTH_ARAC"/>
    <property type="match status" value="1"/>
</dbReference>
<accession>A0A544VWM4</accession>
<dbReference type="AlphaFoldDB" id="A0A544VWM4"/>
<gene>
    <name evidence="5" type="ORF">D8S82_22060</name>
</gene>
<dbReference type="PANTHER" id="PTHR47894">
    <property type="entry name" value="HTH-TYPE TRANSCRIPTIONAL REGULATOR GADX"/>
    <property type="match status" value="1"/>
</dbReference>
<dbReference type="SUPFAM" id="SSF46689">
    <property type="entry name" value="Homeodomain-like"/>
    <property type="match status" value="1"/>
</dbReference>
<dbReference type="GO" id="GO:0005829">
    <property type="term" value="C:cytosol"/>
    <property type="evidence" value="ECO:0007669"/>
    <property type="project" value="TreeGrafter"/>
</dbReference>
<evidence type="ECO:0000259" key="4">
    <source>
        <dbReference type="PROSITE" id="PS01124"/>
    </source>
</evidence>
<dbReference type="Pfam" id="PF12833">
    <property type="entry name" value="HTH_18"/>
    <property type="match status" value="1"/>
</dbReference>
<dbReference type="InterPro" id="IPR032687">
    <property type="entry name" value="AraC-type_N"/>
</dbReference>
<protein>
    <submittedName>
        <fullName evidence="5">AraC family transcriptional regulator</fullName>
    </submittedName>
</protein>
<dbReference type="InterPro" id="IPR009057">
    <property type="entry name" value="Homeodomain-like_sf"/>
</dbReference>
<evidence type="ECO:0000313" key="5">
    <source>
        <dbReference type="EMBL" id="TQR84395.1"/>
    </source>
</evidence>
<proteinExistence type="predicted"/>
<keyword evidence="2" id="KW-0238">DNA-binding</keyword>
<dbReference type="PROSITE" id="PS01124">
    <property type="entry name" value="HTH_ARAC_FAMILY_2"/>
    <property type="match status" value="1"/>
</dbReference>
<evidence type="ECO:0000256" key="1">
    <source>
        <dbReference type="ARBA" id="ARBA00023015"/>
    </source>
</evidence>
<reference evidence="5 6" key="1">
    <citation type="submission" date="2018-10" db="EMBL/GenBank/DDBJ databases">
        <title>Draft genome of Mycobacterium hodleri strain B.</title>
        <authorList>
            <person name="Amande T.J."/>
            <person name="Mcgenity T.J."/>
        </authorList>
    </citation>
    <scope>NUCLEOTIDE SEQUENCE [LARGE SCALE GENOMIC DNA]</scope>
    <source>
        <strain evidence="5 6">B</strain>
    </source>
</reference>
<comment type="caution">
    <text evidence="5">The sequence shown here is derived from an EMBL/GenBank/DDBJ whole genome shotgun (WGS) entry which is preliminary data.</text>
</comment>
<evidence type="ECO:0000256" key="3">
    <source>
        <dbReference type="ARBA" id="ARBA00023163"/>
    </source>
</evidence>
<dbReference type="Pfam" id="PF12625">
    <property type="entry name" value="Arabinose_bd"/>
    <property type="match status" value="1"/>
</dbReference>
<feature type="domain" description="HTH araC/xylS-type" evidence="4">
    <location>
        <begin position="234"/>
        <end position="332"/>
    </location>
</feature>
<keyword evidence="1" id="KW-0805">Transcription regulation</keyword>
<keyword evidence="3" id="KW-0804">Transcription</keyword>
<dbReference type="RefSeq" id="WP_142554143.1">
    <property type="nucleotide sequence ID" value="NZ_VIFX01000031.1"/>
</dbReference>
<dbReference type="EMBL" id="VIFX01000031">
    <property type="protein sequence ID" value="TQR84395.1"/>
    <property type="molecule type" value="Genomic_DNA"/>
</dbReference>
<evidence type="ECO:0000313" key="6">
    <source>
        <dbReference type="Proteomes" id="UP000315759"/>
    </source>
</evidence>
<dbReference type="GO" id="GO:0003700">
    <property type="term" value="F:DNA-binding transcription factor activity"/>
    <property type="evidence" value="ECO:0007669"/>
    <property type="project" value="InterPro"/>
</dbReference>
<dbReference type="Proteomes" id="UP000315759">
    <property type="component" value="Unassembled WGS sequence"/>
</dbReference>